<sequence length="780" mass="87169">MSKPEFLEISAMGRSFHLGMLYDARSDKPIPEITLWEEEQIKSNISITKKLSSNTAILTSDSLDEKAKAMKMSAGLKLSFLGGLVSVTGAAEYMLDDKSSVNESRVALQFSCMTRSEVLAVTHMGPFNEQNARVLDASIATHVVAGIEYGADAFLVFSRTDSDSSKMSSVKGELESAVNAIKTRSISGQGKLDASESDKLHRQNISCKFYGDFILPHNPSNYEEAVAVYKALRDMLGENYGNAVAKLVILCPLSVIDGKPERIVREIGAAAMEDASNVLRSLSEFKLAFTDTSSREARECFPWIRDDIDYFEGKLNVYEINFRAELAELLKKIRGNEWEEQALHELLAGHFSSPFSKKSIETWIGRRKQEIHLLQGHLKTLKNDGSPWIKMCLLDTELNTVLYHDHKTKHVLCLELCLLEMVDPFLKAVGAWVDSKQVMPSDNKHLGWFENPEIKRQLRGDIEQFLAFAERNRNPNSTKFVVNLALARGNGSITNTRLHSQEASVDFVLPGKPDKPDVTVAGPTKFVVTWQPPGNAQGNDKLEQNITGYQCSYRPRSLKVDGDWKTCLAGVNYCVELTDVTTRLAYEVNISAITAAGASEGSDVTVSEGKVYPAKRCLLVSLIVTSKDYGNFMASLYGRPIDVKDARLLLFDIDTNEHKMLTVPLSGSSIKPSLRNFVFRNNRIYFLHKQRSRNAILRYDPENNSWSTVVIRPSEISIQADHMDGYATDGKLGDEIDAFAWFDDQLVAFARTKDRVDGRGLIALKRDNFSGFWKTDGERT</sequence>
<dbReference type="InterPro" id="IPR040581">
    <property type="entry name" value="Thioredoxin_11"/>
</dbReference>
<dbReference type="InterPro" id="IPR013783">
    <property type="entry name" value="Ig-like_fold"/>
</dbReference>
<evidence type="ECO:0000313" key="3">
    <source>
        <dbReference type="Proteomes" id="UP000192578"/>
    </source>
</evidence>
<dbReference type="Pfam" id="PF21109">
    <property type="entry name" value="Stonustoxin_helical"/>
    <property type="match status" value="1"/>
</dbReference>
<dbReference type="Pfam" id="PF24674">
    <property type="entry name" value="MACPF_SNTX"/>
    <property type="match status" value="1"/>
</dbReference>
<dbReference type="Proteomes" id="UP000192578">
    <property type="component" value="Unassembled WGS sequence"/>
</dbReference>
<evidence type="ECO:0000313" key="2">
    <source>
        <dbReference type="EMBL" id="OQV17076.1"/>
    </source>
</evidence>
<keyword evidence="3" id="KW-1185">Reference proteome</keyword>
<dbReference type="SMART" id="SM00060">
    <property type="entry name" value="FN3"/>
    <property type="match status" value="1"/>
</dbReference>
<gene>
    <name evidence="2" type="ORF">BV898_08793</name>
</gene>
<dbReference type="EMBL" id="MTYJ01000066">
    <property type="protein sequence ID" value="OQV17076.1"/>
    <property type="molecule type" value="Genomic_DNA"/>
</dbReference>
<dbReference type="PROSITE" id="PS50853">
    <property type="entry name" value="FN3"/>
    <property type="match status" value="1"/>
</dbReference>
<comment type="caution">
    <text evidence="2">The sequence shown here is derived from an EMBL/GenBank/DDBJ whole genome shotgun (WGS) entry which is preliminary data.</text>
</comment>
<dbReference type="OrthoDB" id="8954335at2759"/>
<accession>A0A1W0WPE7</accession>
<dbReference type="InterPro" id="IPR052090">
    <property type="entry name" value="Cytolytic_pore-forming_toxin"/>
</dbReference>
<protein>
    <submittedName>
        <fullName evidence="2">Verrucotoxin subunit beta</fullName>
    </submittedName>
</protein>
<dbReference type="InterPro" id="IPR056072">
    <property type="entry name" value="SNTX_MACPF/CDC-like_dom"/>
</dbReference>
<proteinExistence type="predicted"/>
<dbReference type="Gene3D" id="2.60.40.10">
    <property type="entry name" value="Immunoglobulins"/>
    <property type="match status" value="1"/>
</dbReference>
<dbReference type="InterPro" id="IPR036116">
    <property type="entry name" value="FN3_sf"/>
</dbReference>
<dbReference type="CDD" id="cd00063">
    <property type="entry name" value="FN3"/>
    <property type="match status" value="1"/>
</dbReference>
<dbReference type="AlphaFoldDB" id="A0A1W0WPE7"/>
<feature type="domain" description="Fibronectin type-III" evidence="1">
    <location>
        <begin position="512"/>
        <end position="614"/>
    </location>
</feature>
<name>A0A1W0WPE7_HYPEX</name>
<dbReference type="PANTHER" id="PTHR31594">
    <property type="entry name" value="AIG1-TYPE G DOMAIN-CONTAINING PROTEIN"/>
    <property type="match status" value="1"/>
</dbReference>
<dbReference type="Pfam" id="PF18078">
    <property type="entry name" value="Thioredoxin_11"/>
    <property type="match status" value="1"/>
</dbReference>
<organism evidence="2 3">
    <name type="scientific">Hypsibius exemplaris</name>
    <name type="common">Freshwater tardigrade</name>
    <dbReference type="NCBI Taxonomy" id="2072580"/>
    <lineage>
        <taxon>Eukaryota</taxon>
        <taxon>Metazoa</taxon>
        <taxon>Ecdysozoa</taxon>
        <taxon>Tardigrada</taxon>
        <taxon>Eutardigrada</taxon>
        <taxon>Parachela</taxon>
        <taxon>Hypsibioidea</taxon>
        <taxon>Hypsibiidae</taxon>
        <taxon>Hypsibius</taxon>
    </lineage>
</organism>
<dbReference type="InterPro" id="IPR048997">
    <property type="entry name" value="Stonustoxin-like_helical"/>
</dbReference>
<reference evidence="3" key="1">
    <citation type="submission" date="2017-01" db="EMBL/GenBank/DDBJ databases">
        <title>Comparative genomics of anhydrobiosis in the tardigrade Hypsibius dujardini.</title>
        <authorList>
            <person name="Yoshida Y."/>
            <person name="Koutsovoulos G."/>
            <person name="Laetsch D."/>
            <person name="Stevens L."/>
            <person name="Kumar S."/>
            <person name="Horikawa D."/>
            <person name="Ishino K."/>
            <person name="Komine S."/>
            <person name="Tomita M."/>
            <person name="Blaxter M."/>
            <person name="Arakawa K."/>
        </authorList>
    </citation>
    <scope>NUCLEOTIDE SEQUENCE [LARGE SCALE GENOMIC DNA]</scope>
    <source>
        <strain evidence="3">Z151</strain>
    </source>
</reference>
<evidence type="ECO:0000259" key="1">
    <source>
        <dbReference type="PROSITE" id="PS50853"/>
    </source>
</evidence>
<dbReference type="SUPFAM" id="SSF49265">
    <property type="entry name" value="Fibronectin type III"/>
    <property type="match status" value="1"/>
</dbReference>
<dbReference type="InterPro" id="IPR003961">
    <property type="entry name" value="FN3_dom"/>
</dbReference>
<dbReference type="PANTHER" id="PTHR31594:SF14">
    <property type="entry name" value="FIBRONECTIN TYPE-III DOMAIN-CONTAINING PROTEIN"/>
    <property type="match status" value="1"/>
</dbReference>
<dbReference type="Pfam" id="PF00041">
    <property type="entry name" value="fn3"/>
    <property type="match status" value="1"/>
</dbReference>